<dbReference type="AlphaFoldDB" id="A0AA96V338"/>
<evidence type="ECO:0000313" key="3">
    <source>
        <dbReference type="Proteomes" id="UP001302978"/>
    </source>
</evidence>
<name>A0AA96V338_9EURY</name>
<dbReference type="EMBL" id="CP131059">
    <property type="protein sequence ID" value="WNY24138.1"/>
    <property type="molecule type" value="Genomic_DNA"/>
</dbReference>
<dbReference type="SUPFAM" id="SSF56399">
    <property type="entry name" value="ADP-ribosylation"/>
    <property type="match status" value="1"/>
</dbReference>
<reference evidence="2 3" key="1">
    <citation type="submission" date="2023-07" db="EMBL/GenBank/DDBJ databases">
        <title>Closed genoem sequence of Methanomicrococcus sp. Hf6.</title>
        <authorList>
            <person name="Poehlein A."/>
            <person name="Protasov E."/>
            <person name="Platt K."/>
            <person name="Reeh H."/>
            <person name="Daniel R."/>
            <person name="Brune A."/>
        </authorList>
    </citation>
    <scope>NUCLEOTIDE SEQUENCE [LARGE SCALE GENOMIC DNA]</scope>
    <source>
        <strain evidence="2 3">Hf6</strain>
    </source>
</reference>
<dbReference type="Proteomes" id="UP001302978">
    <property type="component" value="Chromosome"/>
</dbReference>
<sequence length="229" mass="27693">MKEYTEQTFTQQIDTKNANIVAEKLDIFRQYSTFLIPYITRRNLTNAEKVCIGNYQDVHFWNFQRQRWSFPLPEKWEMKAWCYVINLCCRNHAFYNSLTEEEKEVIDDNIQNIDSAIRKSKTDKEYFVYRGVSDMNWLENPYEGMAYTEKAYGSFSLNVRNAYQYTSKEEPIIFQLNLKKGINALYLDKSEYEILLPRDTEYIIKKIERKYLKEFNKIIKIFIIEIKEE</sequence>
<feature type="domain" description="ADP ribosyltransferase" evidence="1">
    <location>
        <begin position="101"/>
        <end position="218"/>
    </location>
</feature>
<dbReference type="Gene3D" id="3.90.176.10">
    <property type="entry name" value="Toxin ADP-ribosyltransferase, Chain A, domain 1"/>
    <property type="match status" value="1"/>
</dbReference>
<dbReference type="PROSITE" id="PS51996">
    <property type="entry name" value="TR_MART"/>
    <property type="match status" value="1"/>
</dbReference>
<dbReference type="InterPro" id="IPR003540">
    <property type="entry name" value="ADP-ribosyltransferase"/>
</dbReference>
<evidence type="ECO:0000313" key="2">
    <source>
        <dbReference type="EMBL" id="WNY24138.1"/>
    </source>
</evidence>
<gene>
    <name evidence="2" type="ORF">MmiHf6_14670</name>
</gene>
<accession>A0AA96V338</accession>
<keyword evidence="3" id="KW-1185">Reference proteome</keyword>
<dbReference type="Pfam" id="PF03496">
    <property type="entry name" value="ADPrib_exo_Tox"/>
    <property type="match status" value="1"/>
</dbReference>
<evidence type="ECO:0000259" key="1">
    <source>
        <dbReference type="Pfam" id="PF03496"/>
    </source>
</evidence>
<dbReference type="GO" id="GO:0005576">
    <property type="term" value="C:extracellular region"/>
    <property type="evidence" value="ECO:0007669"/>
    <property type="project" value="InterPro"/>
</dbReference>
<dbReference type="GeneID" id="85196066"/>
<organism evidence="2 3">
    <name type="scientific">Methanimicrococcus hongohii</name>
    <dbReference type="NCBI Taxonomy" id="3028295"/>
    <lineage>
        <taxon>Archaea</taxon>
        <taxon>Methanobacteriati</taxon>
        <taxon>Methanobacteriota</taxon>
        <taxon>Stenosarchaea group</taxon>
        <taxon>Methanomicrobia</taxon>
        <taxon>Methanosarcinales</taxon>
        <taxon>Methanosarcinaceae</taxon>
        <taxon>Methanimicrococcus</taxon>
    </lineage>
</organism>
<protein>
    <recommendedName>
        <fullName evidence="1">ADP ribosyltransferase domain-containing protein</fullName>
    </recommendedName>
</protein>
<proteinExistence type="predicted"/>
<dbReference type="KEGG" id="mehf:MmiHf6_14670"/>
<dbReference type="RefSeq" id="WP_316557313.1">
    <property type="nucleotide sequence ID" value="NZ_CP131059.1"/>
</dbReference>